<dbReference type="SUPFAM" id="SSF47473">
    <property type="entry name" value="EF-hand"/>
    <property type="match status" value="1"/>
</dbReference>
<dbReference type="Gene3D" id="1.10.238.10">
    <property type="entry name" value="EF-hand"/>
    <property type="match status" value="1"/>
</dbReference>
<dbReference type="Proteomes" id="UP000749559">
    <property type="component" value="Unassembled WGS sequence"/>
</dbReference>
<accession>A0A8J1UXG9</accession>
<name>A0A8J1UXG9_OWEFU</name>
<organism evidence="1 2">
    <name type="scientific">Owenia fusiformis</name>
    <name type="common">Polychaete worm</name>
    <dbReference type="NCBI Taxonomy" id="6347"/>
    <lineage>
        <taxon>Eukaryota</taxon>
        <taxon>Metazoa</taxon>
        <taxon>Spiralia</taxon>
        <taxon>Lophotrochozoa</taxon>
        <taxon>Annelida</taxon>
        <taxon>Polychaeta</taxon>
        <taxon>Sedentaria</taxon>
        <taxon>Canalipalpata</taxon>
        <taxon>Sabellida</taxon>
        <taxon>Oweniida</taxon>
        <taxon>Oweniidae</taxon>
        <taxon>Owenia</taxon>
    </lineage>
</organism>
<keyword evidence="2" id="KW-1185">Reference proteome</keyword>
<gene>
    <name evidence="1" type="ORF">OFUS_LOCUS24591</name>
</gene>
<dbReference type="OrthoDB" id="6041256at2759"/>
<dbReference type="AlphaFoldDB" id="A0A8J1UXG9"/>
<dbReference type="InterPro" id="IPR018247">
    <property type="entry name" value="EF_Hand_1_Ca_BS"/>
</dbReference>
<protein>
    <submittedName>
        <fullName evidence="1">Uncharacterized protein</fullName>
    </submittedName>
</protein>
<dbReference type="GO" id="GO:0005509">
    <property type="term" value="F:calcium ion binding"/>
    <property type="evidence" value="ECO:0007669"/>
    <property type="project" value="InterPro"/>
</dbReference>
<dbReference type="InterPro" id="IPR002048">
    <property type="entry name" value="EF_hand_dom"/>
</dbReference>
<reference evidence="1" key="1">
    <citation type="submission" date="2022-03" db="EMBL/GenBank/DDBJ databases">
        <authorList>
            <person name="Martin C."/>
        </authorList>
    </citation>
    <scope>NUCLEOTIDE SEQUENCE</scope>
</reference>
<sequence>MRSLFFVFALIAACDGRAQNAPEDYTMALFELYSLVPTGLDFDVDMLLAEPNTRTRRAISYNFIDVMFSHTDDDGDNLISVDEFNNMFKHFDDDDDDSISAQEYVRGFKKRGYGSPHMGRMLFHAGDLNKNGRIETDDLATVRLRFDINGDHIVTKQEYTQKWQMILRAVQMFG</sequence>
<dbReference type="EMBL" id="CAIIXF020000012">
    <property type="protein sequence ID" value="CAH1800742.1"/>
    <property type="molecule type" value="Genomic_DNA"/>
</dbReference>
<dbReference type="PROSITE" id="PS50222">
    <property type="entry name" value="EF_HAND_2"/>
    <property type="match status" value="1"/>
</dbReference>
<comment type="caution">
    <text evidence="1">The sequence shown here is derived from an EMBL/GenBank/DDBJ whole genome shotgun (WGS) entry which is preliminary data.</text>
</comment>
<dbReference type="PROSITE" id="PS00018">
    <property type="entry name" value="EF_HAND_1"/>
    <property type="match status" value="2"/>
</dbReference>
<evidence type="ECO:0000313" key="1">
    <source>
        <dbReference type="EMBL" id="CAH1800742.1"/>
    </source>
</evidence>
<evidence type="ECO:0000313" key="2">
    <source>
        <dbReference type="Proteomes" id="UP000749559"/>
    </source>
</evidence>
<dbReference type="InterPro" id="IPR011992">
    <property type="entry name" value="EF-hand-dom_pair"/>
</dbReference>
<proteinExistence type="predicted"/>